<feature type="region of interest" description="Disordered" evidence="1">
    <location>
        <begin position="262"/>
        <end position="291"/>
    </location>
</feature>
<dbReference type="Proteomes" id="UP001432322">
    <property type="component" value="Unassembled WGS sequence"/>
</dbReference>
<keyword evidence="4" id="KW-1185">Reference proteome</keyword>
<name>A0AAV5UP09_9BILA</name>
<dbReference type="Pfam" id="PF02181">
    <property type="entry name" value="FH2"/>
    <property type="match status" value="1"/>
</dbReference>
<dbReference type="InterPro" id="IPR042201">
    <property type="entry name" value="FH2_Formin_sf"/>
</dbReference>
<feature type="region of interest" description="Disordered" evidence="1">
    <location>
        <begin position="382"/>
        <end position="401"/>
    </location>
</feature>
<feature type="compositionally biased region" description="Pro residues" evidence="1">
    <location>
        <begin position="492"/>
        <end position="513"/>
    </location>
</feature>
<gene>
    <name evidence="3" type="ORF">PFISCL1PPCAC_152</name>
</gene>
<dbReference type="InterPro" id="IPR051412">
    <property type="entry name" value="Formin_Homology_Diaphanous_sf"/>
</dbReference>
<dbReference type="Gene3D" id="1.20.58.2220">
    <property type="entry name" value="Formin, FH2 domain"/>
    <property type="match status" value="1"/>
</dbReference>
<evidence type="ECO:0000313" key="3">
    <source>
        <dbReference type="EMBL" id="GMT08855.1"/>
    </source>
</evidence>
<feature type="compositionally biased region" description="Pro residues" evidence="1">
    <location>
        <begin position="523"/>
        <end position="533"/>
    </location>
</feature>
<feature type="region of interest" description="Disordered" evidence="1">
    <location>
        <begin position="492"/>
        <end position="576"/>
    </location>
</feature>
<feature type="compositionally biased region" description="Basic residues" evidence="1">
    <location>
        <begin position="315"/>
        <end position="329"/>
    </location>
</feature>
<organism evidence="3 4">
    <name type="scientific">Pristionchus fissidentatus</name>
    <dbReference type="NCBI Taxonomy" id="1538716"/>
    <lineage>
        <taxon>Eukaryota</taxon>
        <taxon>Metazoa</taxon>
        <taxon>Ecdysozoa</taxon>
        <taxon>Nematoda</taxon>
        <taxon>Chromadorea</taxon>
        <taxon>Rhabditida</taxon>
        <taxon>Rhabditina</taxon>
        <taxon>Diplogasteromorpha</taxon>
        <taxon>Diplogasteroidea</taxon>
        <taxon>Neodiplogasteridae</taxon>
        <taxon>Pristionchus</taxon>
    </lineage>
</organism>
<feature type="region of interest" description="Disordered" evidence="1">
    <location>
        <begin position="434"/>
        <end position="458"/>
    </location>
</feature>
<protein>
    <recommendedName>
        <fullName evidence="2">FH2 domain-containing protein</fullName>
    </recommendedName>
</protein>
<sequence length="1029" mass="111913">AAAMTAGKHKRNHRNNNKKNRRVNFDEGSHEEFTASPEEKSKSTAGGLLKRIDSFLKDKKSATVSGNKPTTTVLLRSLPAPQVPQRKKSQMTLRDLLQILDRKNGNPEESVSTLWEINERIESQTYVNRLQMRDDFITLGLNVCLHSYEKSRKTSDEMWAEINRFREGEARDSAAEGEKRQPLDVFWSAYSKQRDGGHSNLVLDLLERLSHRPFTQHELQVLIALANPQRESLLAIPSGIVAHHPSTVSSSFLNGNSSVVVHASPSASPPPSDPEIRREMTGGDGGIGAGVMRSAKKDVFDRTMTLEETNIRQPIPRRARSQSRKRPSKHTVSSETRMPPLLSIDCSSPSSTRKTGEAKTDVSILLSPVQKISSGIAELHRSESTPMVTTPNCRRPEALPTLLMPPSPILTLEGEPTSASSTLNFPATPVLPSISANAPPPPPLPSTSTALPPLSASAPVPPPLPPLACSTPCTSTSASACAIPAISPNAPPPPPLPGALPMGGIPPPPPLPPGGVLTRTPGGGPPPPPPLPPGGVFMRTPGGGPPPPPPLPPGGIMMRTPGGGPPPPPPLPGFFSSGAVTPRFREQFKKERNTMSVLWESVSSMNDESLWTERSETDINEDEMEELQRSFERRAVVARSKPEKGRGPSGKERSAYALVGQRATNIEIALMKIKKVTEGSYEKFLDRLDDDDIPKEQVELLGLIIKNYPTDNELAPFKPLSLDTVVGDANRFCWHLSRKPTLRIKAQLLISRETLNADLTSEEATVKTLTDGISAAKSDVIKRILMKVLDYGNYLNQGTPHRTANGFAITSLISVLNQKGLSDTGSQRIVDLVARFLHITKDEVLKALAILTTVSKIDLDEVEKTLNETRRTVVELSSSLRKSEDDRLKAKYKAFVEECDGRCVALSASMEEIRAGEAALRTFFVVPTLSLKRITEILAEALDMFKKSLETMQLKRFASVRAPSSRKDSTVSASSLATSSSSANLVSMAKRRQSMTLDQTRSLFSQAISPPSPARIMPPIKAASDEVQI</sequence>
<feature type="region of interest" description="Disordered" evidence="1">
    <location>
        <begin position="1007"/>
        <end position="1029"/>
    </location>
</feature>
<feature type="compositionally biased region" description="Pro residues" evidence="1">
    <location>
        <begin position="543"/>
        <end position="553"/>
    </location>
</feature>
<proteinExistence type="predicted"/>
<feature type="compositionally biased region" description="Basic and acidic residues" evidence="1">
    <location>
        <begin position="23"/>
        <end position="42"/>
    </location>
</feature>
<dbReference type="AlphaFoldDB" id="A0AAV5UP09"/>
<evidence type="ECO:0000256" key="1">
    <source>
        <dbReference type="SAM" id="MobiDB-lite"/>
    </source>
</evidence>
<comment type="caution">
    <text evidence="3">The sequence shown here is derived from an EMBL/GenBank/DDBJ whole genome shotgun (WGS) entry which is preliminary data.</text>
</comment>
<dbReference type="PANTHER" id="PTHR45691">
    <property type="entry name" value="PROTEIN DIAPHANOUS"/>
    <property type="match status" value="1"/>
</dbReference>
<accession>A0AAV5UP09</accession>
<feature type="region of interest" description="Disordered" evidence="1">
    <location>
        <begin position="307"/>
        <end position="360"/>
    </location>
</feature>
<feature type="compositionally biased region" description="Basic residues" evidence="1">
    <location>
        <begin position="7"/>
        <end position="22"/>
    </location>
</feature>
<dbReference type="SUPFAM" id="SSF101447">
    <property type="entry name" value="Formin homology 2 domain (FH2 domain)"/>
    <property type="match status" value="1"/>
</dbReference>
<feature type="compositionally biased region" description="Low complexity" evidence="1">
    <location>
        <begin position="446"/>
        <end position="458"/>
    </location>
</feature>
<evidence type="ECO:0000313" key="4">
    <source>
        <dbReference type="Proteomes" id="UP001432322"/>
    </source>
</evidence>
<reference evidence="3" key="1">
    <citation type="submission" date="2023-10" db="EMBL/GenBank/DDBJ databases">
        <title>Genome assembly of Pristionchus species.</title>
        <authorList>
            <person name="Yoshida K."/>
            <person name="Sommer R.J."/>
        </authorList>
    </citation>
    <scope>NUCLEOTIDE SEQUENCE</scope>
    <source>
        <strain evidence="3">RS5133</strain>
    </source>
</reference>
<feature type="compositionally biased region" description="Pro residues" evidence="1">
    <location>
        <begin position="563"/>
        <end position="572"/>
    </location>
</feature>
<dbReference type="GO" id="GO:0005884">
    <property type="term" value="C:actin filament"/>
    <property type="evidence" value="ECO:0007669"/>
    <property type="project" value="TreeGrafter"/>
</dbReference>
<dbReference type="EMBL" id="BTSY01000001">
    <property type="protein sequence ID" value="GMT08855.1"/>
    <property type="molecule type" value="Genomic_DNA"/>
</dbReference>
<feature type="domain" description="FH2" evidence="2">
    <location>
        <begin position="584"/>
        <end position="971"/>
    </location>
</feature>
<dbReference type="GO" id="GO:0030041">
    <property type="term" value="P:actin filament polymerization"/>
    <property type="evidence" value="ECO:0007669"/>
    <property type="project" value="TreeGrafter"/>
</dbReference>
<dbReference type="InterPro" id="IPR015425">
    <property type="entry name" value="FH2_Formin"/>
</dbReference>
<feature type="region of interest" description="Disordered" evidence="1">
    <location>
        <begin position="1"/>
        <end position="46"/>
    </location>
</feature>
<feature type="non-terminal residue" evidence="3">
    <location>
        <position position="1"/>
    </location>
</feature>
<dbReference type="PANTHER" id="PTHR45691:SF1">
    <property type="entry name" value="FH2 DOMAIN-CONTAINING PROTEIN 1-RELATED"/>
    <property type="match status" value="1"/>
</dbReference>
<evidence type="ECO:0000259" key="2">
    <source>
        <dbReference type="PROSITE" id="PS51444"/>
    </source>
</evidence>
<dbReference type="PROSITE" id="PS51444">
    <property type="entry name" value="FH2"/>
    <property type="match status" value="1"/>
</dbReference>
<dbReference type="SMART" id="SM00498">
    <property type="entry name" value="FH2"/>
    <property type="match status" value="1"/>
</dbReference>